<dbReference type="AlphaFoldDB" id="A0A139A101"/>
<keyword evidence="3" id="KW-1185">Reference proteome</keyword>
<reference evidence="2 3" key="1">
    <citation type="journal article" date="2015" name="Genome Biol. Evol.">
        <title>Phylogenomic analyses indicate that early fungi evolved digesting cell walls of algal ancestors of land plants.</title>
        <authorList>
            <person name="Chang Y."/>
            <person name="Wang S."/>
            <person name="Sekimoto S."/>
            <person name="Aerts A.L."/>
            <person name="Choi C."/>
            <person name="Clum A."/>
            <person name="LaButti K.M."/>
            <person name="Lindquist E.A."/>
            <person name="Yee Ngan C."/>
            <person name="Ohm R.A."/>
            <person name="Salamov A.A."/>
            <person name="Grigoriev I.V."/>
            <person name="Spatafora J.W."/>
            <person name="Berbee M.L."/>
        </authorList>
    </citation>
    <scope>NUCLEOTIDE SEQUENCE [LARGE SCALE GENOMIC DNA]</scope>
    <source>
        <strain evidence="2 3">JEL478</strain>
    </source>
</reference>
<dbReference type="Proteomes" id="UP000070544">
    <property type="component" value="Unassembled WGS sequence"/>
</dbReference>
<gene>
    <name evidence="2" type="ORF">M427DRAFT_183835</name>
</gene>
<accession>A0A139A101</accession>
<evidence type="ECO:0000313" key="2">
    <source>
        <dbReference type="EMBL" id="KXS10298.1"/>
    </source>
</evidence>
<organism evidence="2 3">
    <name type="scientific">Gonapodya prolifera (strain JEL478)</name>
    <name type="common">Monoblepharis prolifera</name>
    <dbReference type="NCBI Taxonomy" id="1344416"/>
    <lineage>
        <taxon>Eukaryota</taxon>
        <taxon>Fungi</taxon>
        <taxon>Fungi incertae sedis</taxon>
        <taxon>Chytridiomycota</taxon>
        <taxon>Chytridiomycota incertae sedis</taxon>
        <taxon>Monoblepharidomycetes</taxon>
        <taxon>Monoblepharidales</taxon>
        <taxon>Gonapodyaceae</taxon>
        <taxon>Gonapodya</taxon>
    </lineage>
</organism>
<evidence type="ECO:0000256" key="1">
    <source>
        <dbReference type="SAM" id="MobiDB-lite"/>
    </source>
</evidence>
<name>A0A139A101_GONPJ</name>
<evidence type="ECO:0008006" key="4">
    <source>
        <dbReference type="Google" id="ProtNLM"/>
    </source>
</evidence>
<proteinExistence type="predicted"/>
<sequence>MSKDSMNDPFSADPSEWELSMLGYDGGADLFPEIDPTNADVTFDSLNTDDSLNVGPSQVLSLEAGGVPLQDSLGGIGIYGQTNDVGDALNAGDLFAQLELGGGDVGSVFALDSGISSDSVGDGGVDRTLIDTIAMHGEGGLTEALDTEMGNTLGVPHVLALPSILPVIPTSTISQPGLLDTNQEVSVLPAHLSAHEELSSIAVALQWSSKNVLAISIPPMITEISFNGLTPCYRGHSSLSGDQETKRKRKRRSLDSVSSVSHSDCKIQLPPPTGANASTRLFLLRPALLSTPGFLAALPMIDDISSALSPVKLLRWNDAGSLLAGLSGTGIITLWSTEDMMNSMQIIGSWQSPEIVLDLLWLYSAREWHSDTPSSESLRANSIRRKSSVGPHSTFPTLAVLTSNSSVRFLSLTPDGIIEASSTKLAVNDSYACLHGSLRLSTVERTLVAALEESYGGEIGLSMWTISGDVDTTGRLECRRMSPLLPLSHINPSGPQMYTLKLASRDRLLLCTSIPTPDNTDLHSRIALYCLLDEMDDFPDKGEMVEAIAVEGGQSGKRWWCQGEARSLGISTVTELLNGGSSIAFGVTTEFFDVVDLDTLPAEFSSASQKALLAKGWYSVGAAESPNGMQLATLLLPSTGARAAGRLHIVSALGWHKRESPESPELQSMALGKQLAVSILNTRDPDDVLLTVSSCVANFRKIMPDFHERVLETMNSSIYSAATESKEGTSSFEQTKKSQPGYSIPFICHGWERSMVGVHGALFRSLDLDVQSGITSVVLKLLSLLDGFDSAFVHSVQANALLYEALNRGSLPSTWIPLIDIQRETFRELAMNSTWVSELMRFLHWNLYTTSNLRQNTTASNNSSNLDDLGIPQQAASDYPFTRNSTWLLLLFSRPIRRILLRVLLGVFALKLNVERLGSTTPNTPESRIPTEHSAIASQSILILSKFDGLIDDISFVYSVEQLEATTGTSGDDLLADFPRCTLPKVTRIFWDQVRKLHNDYVQKLFQVSVDTTKTFFFRPGLEVGALTMYPSAYHDPSCVMAASNNTSNGSGTFRNTLHHVAFIPLNNYLSGWTDIVTNGPLQFASSVKCCLRCRNSTVILANDSNEGPYPSLEYARGCICGGIWGLRHVDRA</sequence>
<protein>
    <recommendedName>
        <fullName evidence="4">Mediator complex subunit 16</fullName>
    </recommendedName>
</protein>
<dbReference type="EMBL" id="KQ965831">
    <property type="protein sequence ID" value="KXS10298.1"/>
    <property type="molecule type" value="Genomic_DNA"/>
</dbReference>
<feature type="region of interest" description="Disordered" evidence="1">
    <location>
        <begin position="236"/>
        <end position="269"/>
    </location>
</feature>
<evidence type="ECO:0000313" key="3">
    <source>
        <dbReference type="Proteomes" id="UP000070544"/>
    </source>
</evidence>